<evidence type="ECO:0000256" key="2">
    <source>
        <dbReference type="ARBA" id="ARBA00022840"/>
    </source>
</evidence>
<dbReference type="SUPFAM" id="SSF52172">
    <property type="entry name" value="CheY-like"/>
    <property type="match status" value="1"/>
</dbReference>
<dbReference type="InterPro" id="IPR011006">
    <property type="entry name" value="CheY-like_superfamily"/>
</dbReference>
<evidence type="ECO:0000259" key="4">
    <source>
        <dbReference type="PROSITE" id="PS50110"/>
    </source>
</evidence>
<dbReference type="Gene3D" id="3.40.50.300">
    <property type="entry name" value="P-loop containing nucleotide triphosphate hydrolases"/>
    <property type="match status" value="1"/>
</dbReference>
<sequence>MSIRILIGTADQELAGALRAQITELPDLEVVGVEKGSSGVIGIVTTEQSLDVVLVDEGIGPMPAHDLVRELALRRPHGAAVLLSRRMDEDVLTRALEAGARGVMSRSPSLEELETRVTAAADWSREMRRRLDTTSHDALQEERGRVIALAGAKGGTGTTTLAVQLALAAAAERTVCLVDMDLQTGDIPSYLDVVHRRSIADLVGVASEITGPMIADALFVHRDGPHVLLAPSEGERAEEVTALAARQILSALRSRFEMVIVDCGAFMTEGSVTAVELADRVILTVTPDLPALRAAKRLVQLWVRLEVRKDDELSVVLTQQSRRNEIQPDLAGKILSLPLAKSTVPSAFRALEKAINSNTLSRVEDDGFRRAIMQLGTEFGILPVNAGQEVRTSRRSRAEAR</sequence>
<organism evidence="5 6">
    <name type="scientific">Actinomadura alba</name>
    <dbReference type="NCBI Taxonomy" id="406431"/>
    <lineage>
        <taxon>Bacteria</taxon>
        <taxon>Bacillati</taxon>
        <taxon>Actinomycetota</taxon>
        <taxon>Actinomycetes</taxon>
        <taxon>Streptosporangiales</taxon>
        <taxon>Thermomonosporaceae</taxon>
        <taxon>Actinomadura</taxon>
    </lineage>
</organism>
<evidence type="ECO:0000256" key="1">
    <source>
        <dbReference type="ARBA" id="ARBA00022741"/>
    </source>
</evidence>
<evidence type="ECO:0000313" key="6">
    <source>
        <dbReference type="Proteomes" id="UP000805614"/>
    </source>
</evidence>
<accession>A0ABR7LQE9</accession>
<name>A0ABR7LQE9_9ACTN</name>
<dbReference type="InterPro" id="IPR025669">
    <property type="entry name" value="AAA_dom"/>
</dbReference>
<dbReference type="RefSeq" id="WP_187244089.1">
    <property type="nucleotide sequence ID" value="NZ_BAAAOK010000004.1"/>
</dbReference>
<keyword evidence="3" id="KW-0597">Phosphoprotein</keyword>
<comment type="caution">
    <text evidence="5">The sequence shown here is derived from an EMBL/GenBank/DDBJ whole genome shotgun (WGS) entry which is preliminary data.</text>
</comment>
<keyword evidence="2" id="KW-0067">ATP-binding</keyword>
<gene>
    <name evidence="5" type="ORF">HKK74_16410</name>
</gene>
<dbReference type="Gene3D" id="3.40.50.2300">
    <property type="match status" value="1"/>
</dbReference>
<keyword evidence="6" id="KW-1185">Reference proteome</keyword>
<feature type="modified residue" description="4-aspartylphosphate" evidence="3">
    <location>
        <position position="56"/>
    </location>
</feature>
<evidence type="ECO:0000313" key="5">
    <source>
        <dbReference type="EMBL" id="MBC6467074.1"/>
    </source>
</evidence>
<protein>
    <submittedName>
        <fullName evidence="5">AAA family ATPase</fullName>
    </submittedName>
</protein>
<dbReference type="EMBL" id="JABVEC010000011">
    <property type="protein sequence ID" value="MBC6467074.1"/>
    <property type="molecule type" value="Genomic_DNA"/>
</dbReference>
<evidence type="ECO:0000256" key="3">
    <source>
        <dbReference type="PROSITE-ProRule" id="PRU00169"/>
    </source>
</evidence>
<dbReference type="InterPro" id="IPR001789">
    <property type="entry name" value="Sig_transdc_resp-reg_receiver"/>
</dbReference>
<dbReference type="Pfam" id="PF13614">
    <property type="entry name" value="AAA_31"/>
    <property type="match status" value="1"/>
</dbReference>
<proteinExistence type="predicted"/>
<reference evidence="5 6" key="1">
    <citation type="submission" date="2020-06" db="EMBL/GenBank/DDBJ databases">
        <title>Actinomadura xiongansis sp. nov., isolated from soil of Baiyangdian.</title>
        <authorList>
            <person name="Zhang X."/>
        </authorList>
    </citation>
    <scope>NUCLEOTIDE SEQUENCE [LARGE SCALE GENOMIC DNA]</scope>
    <source>
        <strain evidence="5 6">HBUM206468</strain>
    </source>
</reference>
<dbReference type="InterPro" id="IPR050625">
    <property type="entry name" value="ParA/MinD_ATPase"/>
</dbReference>
<dbReference type="InterPro" id="IPR027417">
    <property type="entry name" value="P-loop_NTPase"/>
</dbReference>
<dbReference type="SUPFAM" id="SSF52540">
    <property type="entry name" value="P-loop containing nucleoside triphosphate hydrolases"/>
    <property type="match status" value="1"/>
</dbReference>
<dbReference type="PANTHER" id="PTHR43384:SF6">
    <property type="entry name" value="SEPTUM SITE-DETERMINING PROTEIN MIND HOMOLOG, CHLOROPLASTIC"/>
    <property type="match status" value="1"/>
</dbReference>
<dbReference type="PROSITE" id="PS50110">
    <property type="entry name" value="RESPONSE_REGULATORY"/>
    <property type="match status" value="1"/>
</dbReference>
<feature type="domain" description="Response regulatory" evidence="4">
    <location>
        <begin position="4"/>
        <end position="121"/>
    </location>
</feature>
<dbReference type="Proteomes" id="UP000805614">
    <property type="component" value="Unassembled WGS sequence"/>
</dbReference>
<dbReference type="PANTHER" id="PTHR43384">
    <property type="entry name" value="SEPTUM SITE-DETERMINING PROTEIN MIND HOMOLOG, CHLOROPLASTIC-RELATED"/>
    <property type="match status" value="1"/>
</dbReference>
<keyword evidence="1" id="KW-0547">Nucleotide-binding</keyword>